<dbReference type="AlphaFoldDB" id="A0A1G2KWT2"/>
<dbReference type="InterPro" id="IPR050177">
    <property type="entry name" value="Lipid_A_modif_metabolic_enz"/>
</dbReference>
<dbReference type="InterPro" id="IPR036291">
    <property type="entry name" value="NAD(P)-bd_dom_sf"/>
</dbReference>
<sequence>MKVLLTGHRGYIGAVLGEMLAARGHEVVGYDTGLYRNAFEIPAVYGGDEGGKRFFESAEPTLYRQSPPGYPAPWGRVGLYDGSELYPWRCTFREIHKDIRDVSPEDVDGIEGVIHLAALSNDPLGELDLRLTEEINFQATVRLAELARAAGAKRFVFASTQSIYGISRTDEELDEEKSEKNPITAYAKTKWRAEQVLKPMGTDTFTVVFLRPATVFGASPMLRCDIVFNNLLASAYTTGKVEIKSDGTPWRPVVHVRDVSAAFIAALEAPAAIVAGQAFNVGIPNGNFTVRQIAEAAQRAVPGSELVFSGEHGSDARTYRVSFNKILTALKDYYRPEWDLDRGGREMIELFKKCGFTADQFRGRAVNRLAQIRYLRSETKQIDDDLRWR</sequence>
<dbReference type="EMBL" id="MHQM01000035">
    <property type="protein sequence ID" value="OHA02931.1"/>
    <property type="molecule type" value="Genomic_DNA"/>
</dbReference>
<evidence type="ECO:0000259" key="1">
    <source>
        <dbReference type="Pfam" id="PF01370"/>
    </source>
</evidence>
<dbReference type="CDD" id="cd08946">
    <property type="entry name" value="SDR_e"/>
    <property type="match status" value="1"/>
</dbReference>
<proteinExistence type="predicted"/>
<gene>
    <name evidence="2" type="ORF">A3J58_00050</name>
</gene>
<dbReference type="Pfam" id="PF01370">
    <property type="entry name" value="Epimerase"/>
    <property type="match status" value="1"/>
</dbReference>
<accession>A0A1G2KWT2</accession>
<dbReference type="SUPFAM" id="SSF51735">
    <property type="entry name" value="NAD(P)-binding Rossmann-fold domains"/>
    <property type="match status" value="1"/>
</dbReference>
<dbReference type="PANTHER" id="PTHR43245:SF23">
    <property type="entry name" value="NAD(P)-BINDING DOMAIN-CONTAINING PROTEIN"/>
    <property type="match status" value="1"/>
</dbReference>
<comment type="caution">
    <text evidence="2">The sequence shown here is derived from an EMBL/GenBank/DDBJ whole genome shotgun (WGS) entry which is preliminary data.</text>
</comment>
<organism evidence="2 3">
    <name type="scientific">Candidatus Sungbacteria bacterium RIFCSPHIGHO2_02_FULL_52_23</name>
    <dbReference type="NCBI Taxonomy" id="1802274"/>
    <lineage>
        <taxon>Bacteria</taxon>
        <taxon>Candidatus Sungiibacteriota</taxon>
    </lineage>
</organism>
<dbReference type="STRING" id="1802274.A3J58_00050"/>
<name>A0A1G2KWT2_9BACT</name>
<feature type="domain" description="NAD-dependent epimerase/dehydratase" evidence="1">
    <location>
        <begin position="3"/>
        <end position="282"/>
    </location>
</feature>
<dbReference type="Proteomes" id="UP000178510">
    <property type="component" value="Unassembled WGS sequence"/>
</dbReference>
<evidence type="ECO:0000313" key="2">
    <source>
        <dbReference type="EMBL" id="OHA02931.1"/>
    </source>
</evidence>
<dbReference type="Gene3D" id="3.40.50.720">
    <property type="entry name" value="NAD(P)-binding Rossmann-like Domain"/>
    <property type="match status" value="1"/>
</dbReference>
<evidence type="ECO:0000313" key="3">
    <source>
        <dbReference type="Proteomes" id="UP000178510"/>
    </source>
</evidence>
<protein>
    <recommendedName>
        <fullName evidence="1">NAD-dependent epimerase/dehydratase domain-containing protein</fullName>
    </recommendedName>
</protein>
<reference evidence="2 3" key="1">
    <citation type="journal article" date="2016" name="Nat. Commun.">
        <title>Thousands of microbial genomes shed light on interconnected biogeochemical processes in an aquifer system.</title>
        <authorList>
            <person name="Anantharaman K."/>
            <person name="Brown C.T."/>
            <person name="Hug L.A."/>
            <person name="Sharon I."/>
            <person name="Castelle C.J."/>
            <person name="Probst A.J."/>
            <person name="Thomas B.C."/>
            <person name="Singh A."/>
            <person name="Wilkins M.J."/>
            <person name="Karaoz U."/>
            <person name="Brodie E.L."/>
            <person name="Williams K.H."/>
            <person name="Hubbard S.S."/>
            <person name="Banfield J.F."/>
        </authorList>
    </citation>
    <scope>NUCLEOTIDE SEQUENCE [LARGE SCALE GENOMIC DNA]</scope>
</reference>
<dbReference type="PANTHER" id="PTHR43245">
    <property type="entry name" value="BIFUNCTIONAL POLYMYXIN RESISTANCE PROTEIN ARNA"/>
    <property type="match status" value="1"/>
</dbReference>
<dbReference type="InterPro" id="IPR001509">
    <property type="entry name" value="Epimerase_deHydtase"/>
</dbReference>